<accession>A8B496</accession>
<name>A8B496_GIAIC</name>
<dbReference type="EMBL" id="AACB03000002">
    <property type="protein sequence ID" value="KAE8303638.1"/>
    <property type="molecule type" value="Genomic_DNA"/>
</dbReference>
<proteinExistence type="predicted"/>
<protein>
    <submittedName>
        <fullName evidence="1">Uncharacterized protein</fullName>
    </submittedName>
</protein>
<evidence type="ECO:0000313" key="1">
    <source>
        <dbReference type="EMBL" id="KAE8303638.1"/>
    </source>
</evidence>
<dbReference type="VEuPathDB" id="GiardiaDB:GL50803_5629"/>
<dbReference type="KEGG" id="gla:GL50803_005629"/>
<dbReference type="HOGENOM" id="CLU_1809840_0_0_1"/>
<dbReference type="Proteomes" id="UP000001548">
    <property type="component" value="Unassembled WGS sequence"/>
</dbReference>
<keyword evidence="2" id="KW-1185">Reference proteome</keyword>
<gene>
    <name evidence="1" type="ORF">GL50803_005629</name>
</gene>
<dbReference type="AlphaFoldDB" id="A8B496"/>
<evidence type="ECO:0000313" key="2">
    <source>
        <dbReference type="Proteomes" id="UP000001548"/>
    </source>
</evidence>
<comment type="caution">
    <text evidence="1">The sequence shown here is derived from an EMBL/GenBank/DDBJ whole genome shotgun (WGS) entry which is preliminary data.</text>
</comment>
<dbReference type="GeneID" id="5702418"/>
<reference evidence="1 2" key="1">
    <citation type="journal article" date="2007" name="Science">
        <title>Genomic minimalism in the early diverging intestinal parasite Giardia lamblia.</title>
        <authorList>
            <person name="Morrison H.G."/>
            <person name="McArthur A.G."/>
            <person name="Gillin F.D."/>
            <person name="Aley S.B."/>
            <person name="Adam R.D."/>
            <person name="Olsen G.J."/>
            <person name="Best A.A."/>
            <person name="Cande W.Z."/>
            <person name="Chen F."/>
            <person name="Cipriano M.J."/>
            <person name="Davids B.J."/>
            <person name="Dawson S.C."/>
            <person name="Elmendorf H.G."/>
            <person name="Hehl A.B."/>
            <person name="Holder M.E."/>
            <person name="Huse S.M."/>
            <person name="Kim U.U."/>
            <person name="Lasek-Nesselquist E."/>
            <person name="Manning G."/>
            <person name="Nigam A."/>
            <person name="Nixon J.E."/>
            <person name="Palm D."/>
            <person name="Passamaneck N.E."/>
            <person name="Prabhu A."/>
            <person name="Reich C.I."/>
            <person name="Reiner D.S."/>
            <person name="Samuelson J."/>
            <person name="Svard S.G."/>
            <person name="Sogin M.L."/>
        </authorList>
    </citation>
    <scope>NUCLEOTIDE SEQUENCE [LARGE SCALE GENOMIC DNA]</scope>
    <source>
        <strain evidence="1 2">WB C6</strain>
    </source>
</reference>
<organism evidence="1 2">
    <name type="scientific">Giardia intestinalis (strain ATCC 50803 / WB clone C6)</name>
    <name type="common">Giardia lamblia</name>
    <dbReference type="NCBI Taxonomy" id="184922"/>
    <lineage>
        <taxon>Eukaryota</taxon>
        <taxon>Metamonada</taxon>
        <taxon>Diplomonadida</taxon>
        <taxon>Hexamitidae</taxon>
        <taxon>Giardiinae</taxon>
        <taxon>Giardia</taxon>
    </lineage>
</organism>
<dbReference type="RefSeq" id="XP_001709527.1">
    <property type="nucleotide sequence ID" value="XM_001709475.1"/>
</dbReference>
<sequence length="143" mass="15936">MCGDIDSRLRLSQRMYPSKIGTLAPFTHHSLGAIRDTYLPAFQLLAPPEQCSSCLLQGNRHVCSDSLASKATSFSAVCLAHMLCVPRISQVNQHYFEAHNCEISIFVLGLLLSISSSDFCAARIDEKRGYSLLLYQYVQRACF</sequence>